<comment type="pathway">
    <text evidence="3">Amine and polyamine biosynthesis; betaine biosynthesis via choline pathway; betaine aldehyde from choline (monooxygenase route): step 1/1.</text>
</comment>
<proteinExistence type="inferred from homology"/>
<evidence type="ECO:0000256" key="1">
    <source>
        <dbReference type="ARBA" id="ARBA00001962"/>
    </source>
</evidence>
<dbReference type="SMART" id="SM00220">
    <property type="entry name" value="S_TKc"/>
    <property type="match status" value="1"/>
</dbReference>
<dbReference type="InterPro" id="IPR036922">
    <property type="entry name" value="Rieske_2Fe-2S_sf"/>
</dbReference>
<dbReference type="Pfam" id="PF00355">
    <property type="entry name" value="Rieske"/>
    <property type="match status" value="1"/>
</dbReference>
<keyword evidence="12" id="KW-0520">NAD</keyword>
<dbReference type="SUPFAM" id="SSF55961">
    <property type="entry name" value="Bet v1-like"/>
    <property type="match status" value="1"/>
</dbReference>
<dbReference type="InterPro" id="IPR015881">
    <property type="entry name" value="ARHD_Rieske_2Fe_2S"/>
</dbReference>
<feature type="domain" description="Rieske" evidence="16">
    <location>
        <begin position="54"/>
        <end position="136"/>
    </location>
</feature>
<dbReference type="PANTHER" id="PTHR43756">
    <property type="entry name" value="CHOLINE MONOOXYGENASE, CHLOROPLASTIC"/>
    <property type="match status" value="1"/>
</dbReference>
<evidence type="ECO:0000256" key="9">
    <source>
        <dbReference type="ARBA" id="ARBA00023002"/>
    </source>
</evidence>
<keyword evidence="11" id="KW-0411">Iron-sulfur</keyword>
<dbReference type="OrthoDB" id="426882at2759"/>
<keyword evidence="10" id="KW-0408">Iron</keyword>
<evidence type="ECO:0000256" key="6">
    <source>
        <dbReference type="ARBA" id="ARBA00014931"/>
    </source>
</evidence>
<sequence length="737" mass="83966">MVGSLLSYIGLGGAKSASPPPENEAVRALPGNWYTSEEMYQLERRAIFSRRWLIITHKSRLQKPGDWLRYNCANYDFVVSKDRNGEIHAFHNVCRHRAYPVVEKEEGNSKILSCKYHGWSYGLNGKLAKAPGYQDLNGFDKSKNGLFPIHTHMDPNGFIYVNMDSNKVPEVSWDEQFEGTDQQERFKQFDFDDFDFDHSYTMEGNFNWKILADNFNECYHCKTTHPDLPAIANLETYDVNCSADHIDHDPKSNPDQVQQGLNICSTYLFPYSSYTVSPHFMFMQKFMPSGPNKSVMYYEVWKNRNSTREEFDRLNLVYKRVMAEDKVLCERAQANINAGVFINGELHPHMEKGPLFFQKRCREIVMEHAKKEKAAGKQIWPAKQALEKEGNSAISNEDVDFCEGLACGNDNDKISEPNHQNREATVLRTIAAQHSDHPGYQHLVTMQDSFQVTGPNGTHECLVLDLLGPSVADYIDGDTGTERLPGPLAKSIAKQTLLGLCFLHDQNIAHADLHTRNIAFAIPSVHTLQEAQFLQNLKQPETGNTRRKDSQSLEPGFPRYLVKPTSHPVDIKSSSSSIKMIDFGQSFSSNECPDSLKTPLPVRAPEIIFSDKLDHRVDLWSMACMLFELTVGQPLFDSVGTTPAFLVRQILETINDSVPKRWETDWHTMTATLPGNETPFSLQEWLEEMYVDGERREDFTREDIVRVGALIGSMLRLEPSARTPARTVVQDAWFQRE</sequence>
<name>A0A9P4T6U2_CURKU</name>
<keyword evidence="8" id="KW-0479">Metal-binding</keyword>
<feature type="region of interest" description="Disordered" evidence="14">
    <location>
        <begin position="538"/>
        <end position="557"/>
    </location>
</feature>
<accession>A0A9P4T6U2</accession>
<dbReference type="PRINTS" id="PR00090">
    <property type="entry name" value="RNGDIOXGNASE"/>
</dbReference>
<dbReference type="PROSITE" id="PS51296">
    <property type="entry name" value="RIESKE"/>
    <property type="match status" value="1"/>
</dbReference>
<dbReference type="EC" id="1.14.15.7" evidence="5"/>
<dbReference type="PANTHER" id="PTHR43756:SF5">
    <property type="entry name" value="CHOLINE MONOOXYGENASE, CHLOROPLASTIC"/>
    <property type="match status" value="1"/>
</dbReference>
<evidence type="ECO:0000313" key="18">
    <source>
        <dbReference type="Proteomes" id="UP000801428"/>
    </source>
</evidence>
<gene>
    <name evidence="17" type="ORF">E8E13_001685</name>
</gene>
<dbReference type="GO" id="GO:0051537">
    <property type="term" value="F:2 iron, 2 sulfur cluster binding"/>
    <property type="evidence" value="ECO:0007669"/>
    <property type="project" value="UniProtKB-KW"/>
</dbReference>
<evidence type="ECO:0000256" key="14">
    <source>
        <dbReference type="SAM" id="MobiDB-lite"/>
    </source>
</evidence>
<evidence type="ECO:0000256" key="11">
    <source>
        <dbReference type="ARBA" id="ARBA00023014"/>
    </source>
</evidence>
<comment type="similarity">
    <text evidence="4">Belongs to the choline monooxygenase family.</text>
</comment>
<dbReference type="Pfam" id="PF00848">
    <property type="entry name" value="Ring_hydroxyl_A"/>
    <property type="match status" value="2"/>
</dbReference>
<dbReference type="SUPFAM" id="SSF50022">
    <property type="entry name" value="ISP domain"/>
    <property type="match status" value="1"/>
</dbReference>
<reference evidence="17" key="1">
    <citation type="submission" date="2019-04" db="EMBL/GenBank/DDBJ databases">
        <title>Sequencing of skin fungus with MAO and IRED activity.</title>
        <authorList>
            <person name="Marsaioli A.J."/>
            <person name="Bonatto J.M.C."/>
            <person name="Reis Junior O."/>
        </authorList>
    </citation>
    <scope>NUCLEOTIDE SEQUENCE</scope>
    <source>
        <strain evidence="17">30M1</strain>
    </source>
</reference>
<organism evidence="17 18">
    <name type="scientific">Curvularia kusanoi</name>
    <name type="common">Cochliobolus kusanoi</name>
    <dbReference type="NCBI Taxonomy" id="90978"/>
    <lineage>
        <taxon>Eukaryota</taxon>
        <taxon>Fungi</taxon>
        <taxon>Dikarya</taxon>
        <taxon>Ascomycota</taxon>
        <taxon>Pezizomycotina</taxon>
        <taxon>Dothideomycetes</taxon>
        <taxon>Pleosporomycetidae</taxon>
        <taxon>Pleosporales</taxon>
        <taxon>Pleosporineae</taxon>
        <taxon>Pleosporaceae</taxon>
        <taxon>Curvularia</taxon>
    </lineage>
</organism>
<dbReference type="EMBL" id="SWKU01000031">
    <property type="protein sequence ID" value="KAF2995662.1"/>
    <property type="molecule type" value="Genomic_DNA"/>
</dbReference>
<dbReference type="PROSITE" id="PS50011">
    <property type="entry name" value="PROTEIN_KINASE_DOM"/>
    <property type="match status" value="1"/>
</dbReference>
<keyword evidence="18" id="KW-1185">Reference proteome</keyword>
<dbReference type="Gene3D" id="3.30.200.20">
    <property type="entry name" value="Phosphorylase Kinase, domain 1"/>
    <property type="match status" value="1"/>
</dbReference>
<evidence type="ECO:0000256" key="12">
    <source>
        <dbReference type="ARBA" id="ARBA00023027"/>
    </source>
</evidence>
<dbReference type="Gene3D" id="2.102.10.10">
    <property type="entry name" value="Rieske [2Fe-2S] iron-sulphur domain"/>
    <property type="match status" value="1"/>
</dbReference>
<keyword evidence="9" id="KW-0560">Oxidoreductase</keyword>
<dbReference type="InterPro" id="IPR001663">
    <property type="entry name" value="Rng_hydr_dOase-A"/>
</dbReference>
<feature type="domain" description="Protein kinase" evidence="15">
    <location>
        <begin position="330"/>
        <end position="734"/>
    </location>
</feature>
<dbReference type="GO" id="GO:0019133">
    <property type="term" value="F:choline monooxygenase activity"/>
    <property type="evidence" value="ECO:0007669"/>
    <property type="project" value="UniProtKB-EC"/>
</dbReference>
<evidence type="ECO:0000256" key="5">
    <source>
        <dbReference type="ARBA" id="ARBA00012763"/>
    </source>
</evidence>
<comment type="function">
    <text evidence="2">Catalyzes the first step of the osmoprotectant glycine betaine synthesis.</text>
</comment>
<comment type="cofactor">
    <cofactor evidence="1">
        <name>Fe cation</name>
        <dbReference type="ChEBI" id="CHEBI:24875"/>
    </cofactor>
</comment>
<evidence type="ECO:0000256" key="10">
    <source>
        <dbReference type="ARBA" id="ARBA00023004"/>
    </source>
</evidence>
<evidence type="ECO:0000256" key="3">
    <source>
        <dbReference type="ARBA" id="ARBA00004866"/>
    </source>
</evidence>
<comment type="caution">
    <text evidence="17">The sequence shown here is derived from an EMBL/GenBank/DDBJ whole genome shotgun (WGS) entry which is preliminary data.</text>
</comment>
<dbReference type="PROSITE" id="PS00570">
    <property type="entry name" value="RING_HYDROXYL_ALPHA"/>
    <property type="match status" value="1"/>
</dbReference>
<dbReference type="Pfam" id="PF00069">
    <property type="entry name" value="Pkinase"/>
    <property type="match status" value="1"/>
</dbReference>
<protein>
    <recommendedName>
        <fullName evidence="6">Choline monooxygenase, chloroplastic</fullName>
        <ecNumber evidence="5">1.14.15.7</ecNumber>
    </recommendedName>
</protein>
<dbReference type="InterPro" id="IPR017941">
    <property type="entry name" value="Rieske_2Fe-2S"/>
</dbReference>
<evidence type="ECO:0000259" key="16">
    <source>
        <dbReference type="PROSITE" id="PS51296"/>
    </source>
</evidence>
<dbReference type="Proteomes" id="UP000801428">
    <property type="component" value="Unassembled WGS sequence"/>
</dbReference>
<evidence type="ECO:0000256" key="4">
    <source>
        <dbReference type="ARBA" id="ARBA00010848"/>
    </source>
</evidence>
<dbReference type="GO" id="GO:0005524">
    <property type="term" value="F:ATP binding"/>
    <property type="evidence" value="ECO:0007669"/>
    <property type="project" value="InterPro"/>
</dbReference>
<keyword evidence="7" id="KW-0001">2Fe-2S</keyword>
<dbReference type="CDD" id="cd00680">
    <property type="entry name" value="RHO_alpha_C"/>
    <property type="match status" value="1"/>
</dbReference>
<dbReference type="Gene3D" id="3.90.380.10">
    <property type="entry name" value="Naphthalene 1,2-dioxygenase Alpha Subunit, Chain A, domain 1"/>
    <property type="match status" value="2"/>
</dbReference>
<dbReference type="InterPro" id="IPR015879">
    <property type="entry name" value="Ring_hydroxy_dOase_asu_C_dom"/>
</dbReference>
<evidence type="ECO:0000256" key="2">
    <source>
        <dbReference type="ARBA" id="ARBA00002149"/>
    </source>
</evidence>
<dbReference type="AlphaFoldDB" id="A0A9P4T6U2"/>
<dbReference type="InterPro" id="IPR011009">
    <property type="entry name" value="Kinase-like_dom_sf"/>
</dbReference>
<comment type="catalytic activity">
    <reaction evidence="13">
        <text>choline + 2 reduced [2Fe-2S]-[ferredoxin] + O2 + 2 H(+) = betaine aldehyde hydrate + 2 oxidized [2Fe-2S]-[ferredoxin] + H2O</text>
        <dbReference type="Rhea" id="RHEA:17769"/>
        <dbReference type="Rhea" id="RHEA-COMP:10000"/>
        <dbReference type="Rhea" id="RHEA-COMP:10001"/>
        <dbReference type="ChEBI" id="CHEBI:15354"/>
        <dbReference type="ChEBI" id="CHEBI:15377"/>
        <dbReference type="ChEBI" id="CHEBI:15378"/>
        <dbReference type="ChEBI" id="CHEBI:15379"/>
        <dbReference type="ChEBI" id="CHEBI:15870"/>
        <dbReference type="ChEBI" id="CHEBI:33737"/>
        <dbReference type="ChEBI" id="CHEBI:33738"/>
        <dbReference type="EC" id="1.14.15.7"/>
    </reaction>
</comment>
<dbReference type="InterPro" id="IPR000719">
    <property type="entry name" value="Prot_kinase_dom"/>
</dbReference>
<dbReference type="GO" id="GO:0004672">
    <property type="term" value="F:protein kinase activity"/>
    <property type="evidence" value="ECO:0007669"/>
    <property type="project" value="InterPro"/>
</dbReference>
<dbReference type="CDD" id="cd03469">
    <property type="entry name" value="Rieske_RO_Alpha_N"/>
    <property type="match status" value="1"/>
</dbReference>
<evidence type="ECO:0000256" key="13">
    <source>
        <dbReference type="ARBA" id="ARBA00049097"/>
    </source>
</evidence>
<evidence type="ECO:0000259" key="15">
    <source>
        <dbReference type="PROSITE" id="PS50011"/>
    </source>
</evidence>
<evidence type="ECO:0000256" key="8">
    <source>
        <dbReference type="ARBA" id="ARBA00022723"/>
    </source>
</evidence>
<dbReference type="Gene3D" id="1.10.510.10">
    <property type="entry name" value="Transferase(Phosphotransferase) domain 1"/>
    <property type="match status" value="1"/>
</dbReference>
<evidence type="ECO:0000313" key="17">
    <source>
        <dbReference type="EMBL" id="KAF2995662.1"/>
    </source>
</evidence>
<dbReference type="GO" id="GO:0005506">
    <property type="term" value="F:iron ion binding"/>
    <property type="evidence" value="ECO:0007669"/>
    <property type="project" value="InterPro"/>
</dbReference>
<evidence type="ECO:0000256" key="7">
    <source>
        <dbReference type="ARBA" id="ARBA00022714"/>
    </source>
</evidence>
<dbReference type="SUPFAM" id="SSF56112">
    <property type="entry name" value="Protein kinase-like (PK-like)"/>
    <property type="match status" value="1"/>
</dbReference>